<dbReference type="GO" id="GO:0015031">
    <property type="term" value="P:protein transport"/>
    <property type="evidence" value="ECO:0007669"/>
    <property type="project" value="UniProtKB-KW"/>
</dbReference>
<dbReference type="GO" id="GO:0005829">
    <property type="term" value="C:cytosol"/>
    <property type="evidence" value="ECO:0007669"/>
    <property type="project" value="TreeGrafter"/>
</dbReference>
<evidence type="ECO:0000256" key="4">
    <source>
        <dbReference type="ARBA" id="ARBA00022795"/>
    </source>
</evidence>
<dbReference type="CDD" id="cd06503">
    <property type="entry name" value="ATP-synt_Fo_b"/>
    <property type="match status" value="1"/>
</dbReference>
<proteinExistence type="inferred from homology"/>
<keyword evidence="4" id="KW-1005">Bacterial flagellum biogenesis</keyword>
<dbReference type="Proteomes" id="UP000430670">
    <property type="component" value="Unassembled WGS sequence"/>
</dbReference>
<sequence>MSKVIKSSILRTNSPKVLDILPVSFLPQQILPEIEPEKTVDPVQLAEAEAERIMEETRLAVQDLLNMAKEQANSILAEAHRQAEEITFLAGQEAETLRRSKSEQGYQEGYRKAIEQAQSQAEAIINDAHHEVETARQAKLTYINSKEPEIVELSIQIAEKILQYEIANKPDVVLNIAMNAINKVRDMSAVVLKVHPQDYPLVQTAKPELMRLIKGLRTLTVEMDETVDRGGCIIDTSHGYVDARIEAQLEEVSRVIREVMHS</sequence>
<dbReference type="SUPFAM" id="SSF160527">
    <property type="entry name" value="V-type ATPase subunit E-like"/>
    <property type="match status" value="1"/>
</dbReference>
<evidence type="ECO:0000256" key="6">
    <source>
        <dbReference type="ARBA" id="ARBA00023225"/>
    </source>
</evidence>
<protein>
    <recommendedName>
        <fullName evidence="7">Flagellar assembly protein FliH/Type III secretion system HrpE domain-containing protein</fullName>
    </recommendedName>
</protein>
<comment type="function">
    <text evidence="1">Needed for flagellar regrowth and assembly.</text>
</comment>
<comment type="similarity">
    <text evidence="2">Belongs to the FliH family.</text>
</comment>
<dbReference type="InterPro" id="IPR051472">
    <property type="entry name" value="T3SS_Stator/FliH"/>
</dbReference>
<keyword evidence="6" id="KW-1006">Bacterial flagellum protein export</keyword>
<gene>
    <name evidence="8" type="ORF">GJ688_02200</name>
</gene>
<dbReference type="PANTHER" id="PTHR34982:SF1">
    <property type="entry name" value="FLAGELLAR ASSEMBLY PROTEIN FLIH"/>
    <property type="match status" value="1"/>
</dbReference>
<keyword evidence="3" id="KW-0813">Transport</keyword>
<name>A0A6I3SDJ9_HELMO</name>
<feature type="domain" description="Flagellar assembly protein FliH/Type III secretion system HrpE" evidence="7">
    <location>
        <begin position="116"/>
        <end position="251"/>
    </location>
</feature>
<dbReference type="PANTHER" id="PTHR34982">
    <property type="entry name" value="YOP PROTEINS TRANSLOCATION PROTEIN L"/>
    <property type="match status" value="1"/>
</dbReference>
<keyword evidence="5" id="KW-0653">Protein transport</keyword>
<dbReference type="Pfam" id="PF02108">
    <property type="entry name" value="FliH"/>
    <property type="match status" value="1"/>
</dbReference>
<evidence type="ECO:0000256" key="2">
    <source>
        <dbReference type="ARBA" id="ARBA00006602"/>
    </source>
</evidence>
<evidence type="ECO:0000256" key="3">
    <source>
        <dbReference type="ARBA" id="ARBA00022448"/>
    </source>
</evidence>
<keyword evidence="9" id="KW-1185">Reference proteome</keyword>
<dbReference type="RefSeq" id="WP_155474863.1">
    <property type="nucleotide sequence ID" value="NZ_WNKU01000001.1"/>
</dbReference>
<evidence type="ECO:0000259" key="7">
    <source>
        <dbReference type="Pfam" id="PF02108"/>
    </source>
</evidence>
<accession>A0A6I3SDJ9</accession>
<dbReference type="EMBL" id="WNKU01000001">
    <property type="protein sequence ID" value="MTV47795.1"/>
    <property type="molecule type" value="Genomic_DNA"/>
</dbReference>
<dbReference type="GO" id="GO:0044781">
    <property type="term" value="P:bacterial-type flagellum organization"/>
    <property type="evidence" value="ECO:0007669"/>
    <property type="project" value="UniProtKB-KW"/>
</dbReference>
<evidence type="ECO:0000256" key="5">
    <source>
        <dbReference type="ARBA" id="ARBA00022927"/>
    </source>
</evidence>
<evidence type="ECO:0000313" key="8">
    <source>
        <dbReference type="EMBL" id="MTV47795.1"/>
    </source>
</evidence>
<dbReference type="InterPro" id="IPR018035">
    <property type="entry name" value="Flagellar_FliH/T3SS_HrpE"/>
</dbReference>
<reference evidence="8 9" key="1">
    <citation type="submission" date="2019-11" db="EMBL/GenBank/DDBJ databases">
        <title>Whole-genome sequence of a the green, strictly anaerobic photosynthetic bacterium Heliobacillus mobilis DSM 6151.</title>
        <authorList>
            <person name="Kyndt J.A."/>
            <person name="Meyer T.E."/>
        </authorList>
    </citation>
    <scope>NUCLEOTIDE SEQUENCE [LARGE SCALE GENOMIC DNA]</scope>
    <source>
        <strain evidence="8 9">DSM 6151</strain>
    </source>
</reference>
<organism evidence="8 9">
    <name type="scientific">Heliobacterium mobile</name>
    <name type="common">Heliobacillus mobilis</name>
    <dbReference type="NCBI Taxonomy" id="28064"/>
    <lineage>
        <taxon>Bacteria</taxon>
        <taxon>Bacillati</taxon>
        <taxon>Bacillota</taxon>
        <taxon>Clostridia</taxon>
        <taxon>Eubacteriales</taxon>
        <taxon>Heliobacteriaceae</taxon>
        <taxon>Heliobacterium</taxon>
    </lineage>
</organism>
<dbReference type="OrthoDB" id="1805933at2"/>
<evidence type="ECO:0000256" key="1">
    <source>
        <dbReference type="ARBA" id="ARBA00003041"/>
    </source>
</evidence>
<comment type="caution">
    <text evidence="8">The sequence shown here is derived from an EMBL/GenBank/DDBJ whole genome shotgun (WGS) entry which is preliminary data.</text>
</comment>
<evidence type="ECO:0000313" key="9">
    <source>
        <dbReference type="Proteomes" id="UP000430670"/>
    </source>
</evidence>
<dbReference type="AlphaFoldDB" id="A0A6I3SDJ9"/>